<dbReference type="RefSeq" id="WP_146308491.1">
    <property type="nucleotide sequence ID" value="NZ_CP041663.1"/>
</dbReference>
<keyword evidence="1" id="KW-0472">Membrane</keyword>
<dbReference type="Proteomes" id="UP000317512">
    <property type="component" value="Chromosome"/>
</dbReference>
<feature type="transmembrane region" description="Helical" evidence="1">
    <location>
        <begin position="74"/>
        <end position="98"/>
    </location>
</feature>
<keyword evidence="1" id="KW-1133">Transmembrane helix</keyword>
<dbReference type="EMBL" id="CP041663">
    <property type="protein sequence ID" value="QDY88123.1"/>
    <property type="molecule type" value="Genomic_DNA"/>
</dbReference>
<feature type="transmembrane region" description="Helical" evidence="1">
    <location>
        <begin position="155"/>
        <end position="176"/>
    </location>
</feature>
<protein>
    <submittedName>
        <fullName evidence="2">Uncharacterized protein</fullName>
    </submittedName>
</protein>
<feature type="transmembrane region" description="Helical" evidence="1">
    <location>
        <begin position="110"/>
        <end position="128"/>
    </location>
</feature>
<organism evidence="2 3">
    <name type="scientific">Mycoplasma anserisalpingitidis</name>
    <dbReference type="NCBI Taxonomy" id="519450"/>
    <lineage>
        <taxon>Bacteria</taxon>
        <taxon>Bacillati</taxon>
        <taxon>Mycoplasmatota</taxon>
        <taxon>Mollicutes</taxon>
        <taxon>Mycoplasmataceae</taxon>
        <taxon>Mycoplasma</taxon>
    </lineage>
</organism>
<sequence>MKNYFSRKITVILVSIISLAVAVIYINLFFRLHNRIDYEFDWLRKNLTEVEPEELLKNIEYNSTTYQLRYLTTIFGSIIVCASLIIFTISNTIIYGLFSDKFNGSNLYKYILYLITIILVVMFIYLTLQPQELVVQVKKELGGTEFWVNVYSDKIPYYDAFSGFALSFILLVLTFISKSSFGYLKKDIILAKKFKEINN</sequence>
<evidence type="ECO:0000256" key="1">
    <source>
        <dbReference type="SAM" id="Phobius"/>
    </source>
</evidence>
<evidence type="ECO:0000313" key="3">
    <source>
        <dbReference type="Proteomes" id="UP000317512"/>
    </source>
</evidence>
<dbReference type="OrthoDB" id="400126at2"/>
<reference evidence="3" key="1">
    <citation type="submission" date="2019-07" db="EMBL/GenBank/DDBJ databases">
        <title>Complete genome sequences of three Mycoplasma sp. 1220 strains.</title>
        <authorList>
            <person name="Grozner D."/>
            <person name="Forro B."/>
            <person name="Kovacs A.B."/>
            <person name="Marton S."/>
            <person name="Banyai K."/>
            <person name="Kreizinger Z."/>
            <person name="Sulyok K.M."/>
            <person name="Gyuranecz M."/>
        </authorList>
    </citation>
    <scope>NUCLEOTIDE SEQUENCE [LARGE SCALE GENOMIC DNA]</scope>
    <source>
        <strain evidence="3">MYCAV93</strain>
    </source>
</reference>
<dbReference type="AlphaFoldDB" id="A0A5B8JFZ4"/>
<name>A0A5B8JFZ4_9MOLU</name>
<keyword evidence="1" id="KW-0812">Transmembrane</keyword>
<evidence type="ECO:0000313" key="2">
    <source>
        <dbReference type="EMBL" id="QDY88123.1"/>
    </source>
</evidence>
<accession>A0A5B8JFZ4</accession>
<feature type="transmembrane region" description="Helical" evidence="1">
    <location>
        <begin position="9"/>
        <end position="30"/>
    </location>
</feature>
<proteinExistence type="predicted"/>
<gene>
    <name evidence="2" type="ORF">FOY43_00365</name>
</gene>